<comment type="caution">
    <text evidence="10">The sequence shown here is derived from an EMBL/GenBank/DDBJ whole genome shotgun (WGS) entry which is preliminary data.</text>
</comment>
<evidence type="ECO:0000256" key="4">
    <source>
        <dbReference type="ARBA" id="ARBA00022741"/>
    </source>
</evidence>
<keyword evidence="2 10" id="KW-0808">Transferase</keyword>
<accession>A0A165T501</accession>
<keyword evidence="11" id="KW-1185">Reference proteome</keyword>
<evidence type="ECO:0000256" key="2">
    <source>
        <dbReference type="ARBA" id="ARBA00022679"/>
    </source>
</evidence>
<evidence type="ECO:0000256" key="5">
    <source>
        <dbReference type="ARBA" id="ARBA00022777"/>
    </source>
</evidence>
<dbReference type="EMBL" id="LMCB01000152">
    <property type="protein sequence ID" value="KZL05438.1"/>
    <property type="molecule type" value="Genomic_DNA"/>
</dbReference>
<evidence type="ECO:0000256" key="6">
    <source>
        <dbReference type="ARBA" id="ARBA00022833"/>
    </source>
</evidence>
<dbReference type="PANTHER" id="PTHR18964">
    <property type="entry name" value="ROK (REPRESSOR, ORF, KINASE) FAMILY"/>
    <property type="match status" value="1"/>
</dbReference>
<evidence type="ECO:0000256" key="8">
    <source>
        <dbReference type="ARBA" id="ARBA00023277"/>
    </source>
</evidence>
<gene>
    <name evidence="10" type="primary">nagK</name>
    <name evidence="10" type="ORF">PsAD2_04363</name>
</gene>
<keyword evidence="3" id="KW-0479">Metal-binding</keyword>
<dbReference type="PANTHER" id="PTHR18964:SF162">
    <property type="entry name" value="N-ACETYL-D-GLUCOSAMINE KINASE"/>
    <property type="match status" value="1"/>
</dbReference>
<reference evidence="10 11" key="1">
    <citation type="journal article" date="2016" name="Front. Microbiol.">
        <title>Comparative Genomic Analysis Reveals a Diverse Repertoire of Genes Involved in Prokaryote-Eukaryote Interactions within the Pseudovibrio Genus.</title>
        <authorList>
            <person name="Romano S."/>
            <person name="Fernandez-Guerra A."/>
            <person name="Reen F.J."/>
            <person name="Glockner F.O."/>
            <person name="Crowley S.P."/>
            <person name="O'Sullivan O."/>
            <person name="Cotter P.D."/>
            <person name="Adams C."/>
            <person name="Dobson A.D."/>
            <person name="O'Gara F."/>
        </authorList>
    </citation>
    <scope>NUCLEOTIDE SEQUENCE [LARGE SCALE GENOMIC DNA]</scope>
    <source>
        <strain evidence="10 11">Ad2</strain>
    </source>
</reference>
<keyword evidence="6" id="KW-0862">Zinc</keyword>
<evidence type="ECO:0000256" key="3">
    <source>
        <dbReference type="ARBA" id="ARBA00022723"/>
    </source>
</evidence>
<evidence type="ECO:0000313" key="11">
    <source>
        <dbReference type="Proteomes" id="UP000076577"/>
    </source>
</evidence>
<comment type="catalytic activity">
    <reaction evidence="9">
        <text>N-acetyl-D-glucosamine + ATP = N-acetyl-D-glucosamine 6-phosphate + ADP + H(+)</text>
        <dbReference type="Rhea" id="RHEA:17417"/>
        <dbReference type="ChEBI" id="CHEBI:15378"/>
        <dbReference type="ChEBI" id="CHEBI:30616"/>
        <dbReference type="ChEBI" id="CHEBI:57513"/>
        <dbReference type="ChEBI" id="CHEBI:456216"/>
        <dbReference type="ChEBI" id="CHEBI:506227"/>
        <dbReference type="EC" id="2.7.1.59"/>
    </reaction>
</comment>
<keyword evidence="7" id="KW-0067">ATP-binding</keyword>
<keyword evidence="4" id="KW-0547">Nucleotide-binding</keyword>
<dbReference type="InterPro" id="IPR043129">
    <property type="entry name" value="ATPase_NBD"/>
</dbReference>
<dbReference type="InterPro" id="IPR000600">
    <property type="entry name" value="ROK"/>
</dbReference>
<dbReference type="OrthoDB" id="9810372at2"/>
<dbReference type="Proteomes" id="UP000076577">
    <property type="component" value="Unassembled WGS sequence"/>
</dbReference>
<dbReference type="Pfam" id="PF00480">
    <property type="entry name" value="ROK"/>
    <property type="match status" value="1"/>
</dbReference>
<keyword evidence="8" id="KW-0119">Carbohydrate metabolism</keyword>
<keyword evidence="5 10" id="KW-0418">Kinase</keyword>
<evidence type="ECO:0000256" key="1">
    <source>
        <dbReference type="ARBA" id="ARBA00012122"/>
    </source>
</evidence>
<dbReference type="CDD" id="cd24057">
    <property type="entry name" value="ASKHA_NBD_ROK_NAGK"/>
    <property type="match status" value="1"/>
</dbReference>
<dbReference type="EC" id="2.7.1.59" evidence="1"/>
<dbReference type="AlphaFoldDB" id="A0A165T501"/>
<dbReference type="SUPFAM" id="SSF53067">
    <property type="entry name" value="Actin-like ATPase domain"/>
    <property type="match status" value="1"/>
</dbReference>
<evidence type="ECO:0000313" key="10">
    <source>
        <dbReference type="EMBL" id="KZL05438.1"/>
    </source>
</evidence>
<name>A0A165T501_9HYPH</name>
<proteinExistence type="predicted"/>
<evidence type="ECO:0000256" key="9">
    <source>
        <dbReference type="ARBA" id="ARBA00049065"/>
    </source>
</evidence>
<organism evidence="10 11">
    <name type="scientific">Pseudovibrio axinellae</name>
    <dbReference type="NCBI Taxonomy" id="989403"/>
    <lineage>
        <taxon>Bacteria</taxon>
        <taxon>Pseudomonadati</taxon>
        <taxon>Pseudomonadota</taxon>
        <taxon>Alphaproteobacteria</taxon>
        <taxon>Hyphomicrobiales</taxon>
        <taxon>Stappiaceae</taxon>
        <taxon>Pseudovibrio</taxon>
    </lineage>
</organism>
<dbReference type="GO" id="GO:0045127">
    <property type="term" value="F:N-acetylglucosamine kinase activity"/>
    <property type="evidence" value="ECO:0007669"/>
    <property type="project" value="UniProtKB-EC"/>
</dbReference>
<evidence type="ECO:0000256" key="7">
    <source>
        <dbReference type="ARBA" id="ARBA00022840"/>
    </source>
</evidence>
<dbReference type="GO" id="GO:0005524">
    <property type="term" value="F:ATP binding"/>
    <property type="evidence" value="ECO:0007669"/>
    <property type="project" value="UniProtKB-KW"/>
</dbReference>
<sequence>MVTAGGIDLGGTKIEATAFDEAWAVVESKRIATPKETYEGLVDALCEMIHWLEEVSGNKDLPIGVGIPGFYSKRTGKFLTANLPASGRTLHDDIISKLGRAVTFENDCNCFALSEAVLGAGRSYDTVFGLILGTGVGGGCCSNGHTVSGLNGAAGEYGHLGIPYAAMTKLGLEPLKCGCGRTGCFETYLAGPGISRLANHVTGKAVDAQTITKAAAAGDVPMQEVMRLWSQLAAELVAALQCSLDPDCIVLGGGLSKIPNIERTIAQALPGKLLNHTEPPMICVAQFGDSSGTRGAALAALQDCEHLGEGL</sequence>
<dbReference type="GO" id="GO:0046872">
    <property type="term" value="F:metal ion binding"/>
    <property type="evidence" value="ECO:0007669"/>
    <property type="project" value="UniProtKB-KW"/>
</dbReference>
<protein>
    <recommendedName>
        <fullName evidence="1">N-acetylglucosamine kinase</fullName>
        <ecNumber evidence="1">2.7.1.59</ecNumber>
    </recommendedName>
</protein>
<dbReference type="RefSeq" id="WP_068010615.1">
    <property type="nucleotide sequence ID" value="NZ_FOFM01000001.1"/>
</dbReference>
<dbReference type="STRING" id="989403.SAMN05421798_101894"/>
<dbReference type="Gene3D" id="3.30.420.40">
    <property type="match status" value="2"/>
</dbReference>
<dbReference type="PATRIC" id="fig|989403.3.peg.4781"/>